<sequence>MVKQWRAGGRRYHPNNKIIPGALFWGLREDLASLRQEIPTTAKELKKEVAELEQRVDTVEGTSDAPAEEFDHHRQEILTLQDTNRELQYRLEDLENRSRLQHTN</sequence>
<feature type="region of interest" description="Disordered" evidence="1">
    <location>
        <begin position="56"/>
        <end position="75"/>
    </location>
</feature>
<reference evidence="2" key="1">
    <citation type="journal article" date="2022" name="bioRxiv">
        <title>Sequencing and chromosome-scale assembly of the giantPleurodeles waltlgenome.</title>
        <authorList>
            <person name="Brown T."/>
            <person name="Elewa A."/>
            <person name="Iarovenko S."/>
            <person name="Subramanian E."/>
            <person name="Araus A.J."/>
            <person name="Petzold A."/>
            <person name="Susuki M."/>
            <person name="Suzuki K.-i.T."/>
            <person name="Hayashi T."/>
            <person name="Toyoda A."/>
            <person name="Oliveira C."/>
            <person name="Osipova E."/>
            <person name="Leigh N.D."/>
            <person name="Simon A."/>
            <person name="Yun M.H."/>
        </authorList>
    </citation>
    <scope>NUCLEOTIDE SEQUENCE</scope>
    <source>
        <strain evidence="2">20211129_DDA</strain>
        <tissue evidence="2">Liver</tissue>
    </source>
</reference>
<evidence type="ECO:0000313" key="2">
    <source>
        <dbReference type="EMBL" id="KAJ1080833.1"/>
    </source>
</evidence>
<keyword evidence="3" id="KW-1185">Reference proteome</keyword>
<evidence type="ECO:0000313" key="3">
    <source>
        <dbReference type="Proteomes" id="UP001066276"/>
    </source>
</evidence>
<dbReference type="Proteomes" id="UP001066276">
    <property type="component" value="Chromosome 12"/>
</dbReference>
<dbReference type="EMBL" id="JANPWB010000016">
    <property type="protein sequence ID" value="KAJ1080833.1"/>
    <property type="molecule type" value="Genomic_DNA"/>
</dbReference>
<protein>
    <submittedName>
        <fullName evidence="2">Uncharacterized protein</fullName>
    </submittedName>
</protein>
<evidence type="ECO:0000256" key="1">
    <source>
        <dbReference type="SAM" id="MobiDB-lite"/>
    </source>
</evidence>
<name>A0AAV7KXA9_PLEWA</name>
<accession>A0AAV7KXA9</accession>
<proteinExistence type="predicted"/>
<comment type="caution">
    <text evidence="2">The sequence shown here is derived from an EMBL/GenBank/DDBJ whole genome shotgun (WGS) entry which is preliminary data.</text>
</comment>
<organism evidence="2 3">
    <name type="scientific">Pleurodeles waltl</name>
    <name type="common">Iberian ribbed newt</name>
    <dbReference type="NCBI Taxonomy" id="8319"/>
    <lineage>
        <taxon>Eukaryota</taxon>
        <taxon>Metazoa</taxon>
        <taxon>Chordata</taxon>
        <taxon>Craniata</taxon>
        <taxon>Vertebrata</taxon>
        <taxon>Euteleostomi</taxon>
        <taxon>Amphibia</taxon>
        <taxon>Batrachia</taxon>
        <taxon>Caudata</taxon>
        <taxon>Salamandroidea</taxon>
        <taxon>Salamandridae</taxon>
        <taxon>Pleurodelinae</taxon>
        <taxon>Pleurodeles</taxon>
    </lineage>
</organism>
<dbReference type="AlphaFoldDB" id="A0AAV7KXA9"/>
<dbReference type="Gene3D" id="1.20.5.1700">
    <property type="match status" value="1"/>
</dbReference>
<gene>
    <name evidence="2" type="ORF">NDU88_001022</name>
</gene>